<evidence type="ECO:0000313" key="2">
    <source>
        <dbReference type="Proteomes" id="UP000501690"/>
    </source>
</evidence>
<organism evidence="1 2">
    <name type="scientific">Vigna unguiculata</name>
    <name type="common">Cowpea</name>
    <dbReference type="NCBI Taxonomy" id="3917"/>
    <lineage>
        <taxon>Eukaryota</taxon>
        <taxon>Viridiplantae</taxon>
        <taxon>Streptophyta</taxon>
        <taxon>Embryophyta</taxon>
        <taxon>Tracheophyta</taxon>
        <taxon>Spermatophyta</taxon>
        <taxon>Magnoliopsida</taxon>
        <taxon>eudicotyledons</taxon>
        <taxon>Gunneridae</taxon>
        <taxon>Pentapetalae</taxon>
        <taxon>rosids</taxon>
        <taxon>fabids</taxon>
        <taxon>Fabales</taxon>
        <taxon>Fabaceae</taxon>
        <taxon>Papilionoideae</taxon>
        <taxon>50 kb inversion clade</taxon>
        <taxon>NPAAA clade</taxon>
        <taxon>indigoferoid/millettioid clade</taxon>
        <taxon>Phaseoleae</taxon>
        <taxon>Vigna</taxon>
    </lineage>
</organism>
<sequence>MAVLQQQLWKFNTTTQTPRVHLCTVSSTIDAHNNNVSVPFQLWKPLHHEPATRWQHHSLASNIAAGVQFRVHHASSRQSSFLFAAKV</sequence>
<gene>
    <name evidence="1" type="ORF">DEO72_LG2g2762</name>
</gene>
<dbReference type="AlphaFoldDB" id="A0A4D6L1T6"/>
<dbReference type="Proteomes" id="UP000501690">
    <property type="component" value="Linkage Group LG2"/>
</dbReference>
<keyword evidence="2" id="KW-1185">Reference proteome</keyword>
<name>A0A4D6L1T6_VIGUN</name>
<reference evidence="1 2" key="1">
    <citation type="submission" date="2019-04" db="EMBL/GenBank/DDBJ databases">
        <title>An improved genome assembly and genetic linkage map for asparagus bean, Vigna unguiculata ssp. sesquipedialis.</title>
        <authorList>
            <person name="Xia Q."/>
            <person name="Zhang R."/>
            <person name="Dong Y."/>
        </authorList>
    </citation>
    <scope>NUCLEOTIDE SEQUENCE [LARGE SCALE GENOMIC DNA]</scope>
    <source>
        <tissue evidence="1">Leaf</tissue>
    </source>
</reference>
<proteinExistence type="predicted"/>
<dbReference type="EMBL" id="CP039346">
    <property type="protein sequence ID" value="QCD82424.1"/>
    <property type="molecule type" value="Genomic_DNA"/>
</dbReference>
<evidence type="ECO:0000313" key="1">
    <source>
        <dbReference type="EMBL" id="QCD82424.1"/>
    </source>
</evidence>
<protein>
    <submittedName>
        <fullName evidence="1">Uncharacterized protein</fullName>
    </submittedName>
</protein>
<accession>A0A4D6L1T6</accession>